<dbReference type="SUPFAM" id="SSF56300">
    <property type="entry name" value="Metallo-dependent phosphatases"/>
    <property type="match status" value="1"/>
</dbReference>
<dbReference type="InterPro" id="IPR008334">
    <property type="entry name" value="5'-Nucleotdase_C"/>
</dbReference>
<evidence type="ECO:0000313" key="4">
    <source>
        <dbReference type="EMBL" id="MFD2662794.1"/>
    </source>
</evidence>
<evidence type="ECO:0000313" key="5">
    <source>
        <dbReference type="Proteomes" id="UP001597493"/>
    </source>
</evidence>
<feature type="domain" description="SLH" evidence="3">
    <location>
        <begin position="690"/>
        <end position="741"/>
    </location>
</feature>
<feature type="domain" description="SLH" evidence="3">
    <location>
        <begin position="628"/>
        <end position="688"/>
    </location>
</feature>
<dbReference type="SUPFAM" id="SSF55816">
    <property type="entry name" value="5'-nucleotidase (syn. UDP-sugar hydrolase), C-terminal domain"/>
    <property type="match status" value="1"/>
</dbReference>
<accession>A0ABW5R251</accession>
<keyword evidence="1" id="KW-0732">Signal</keyword>
<dbReference type="Pfam" id="PF00395">
    <property type="entry name" value="SLH"/>
    <property type="match status" value="3"/>
</dbReference>
<dbReference type="EMBL" id="JBHUMY010000032">
    <property type="protein sequence ID" value="MFD2662794.1"/>
    <property type="molecule type" value="Genomic_DNA"/>
</dbReference>
<dbReference type="InterPro" id="IPR004843">
    <property type="entry name" value="Calcineurin-like_PHP"/>
</dbReference>
<dbReference type="Gene3D" id="3.90.780.10">
    <property type="entry name" value="5'-Nucleotidase, C-terminal domain"/>
    <property type="match status" value="1"/>
</dbReference>
<comment type="caution">
    <text evidence="4">The sequence shown here is derived from an EMBL/GenBank/DDBJ whole genome shotgun (WGS) entry which is preliminary data.</text>
</comment>
<dbReference type="InterPro" id="IPR036907">
    <property type="entry name" value="5'-Nucleotdase_C_sf"/>
</dbReference>
<keyword evidence="2" id="KW-0378">Hydrolase</keyword>
<protein>
    <submittedName>
        <fullName evidence="4">S-layer homology domain-containing protein</fullName>
    </submittedName>
</protein>
<dbReference type="Pfam" id="PF02872">
    <property type="entry name" value="5_nucleotid_C"/>
    <property type="match status" value="1"/>
</dbReference>
<keyword evidence="2" id="KW-0547">Nucleotide-binding</keyword>
<evidence type="ECO:0000256" key="2">
    <source>
        <dbReference type="RuleBase" id="RU362119"/>
    </source>
</evidence>
<evidence type="ECO:0000259" key="3">
    <source>
        <dbReference type="PROSITE" id="PS51272"/>
    </source>
</evidence>
<dbReference type="PANTHER" id="PTHR11575">
    <property type="entry name" value="5'-NUCLEOTIDASE-RELATED"/>
    <property type="match status" value="1"/>
</dbReference>
<dbReference type="InterPro" id="IPR029052">
    <property type="entry name" value="Metallo-depent_PP-like"/>
</dbReference>
<sequence length="741" mass="79029">MIQARTKQALKSFLASTVIVSGLIPGIPMADTAHAAEGDFSLRILHTNDTHAHLDNVARRVTAIEEARTDSTLLLDAGDVFSGTLYFNKFNGLADLWFMNQVGYDAMTFGNHEFDKGPSALAAFMKEAGFPFVSANVDFSADADLGGVYNGEISADPKNGNIYPAIIKEVNGEKVGIIGLTTSDTVALSSPGEDIVFKDYAESTKTTIEALEAEGVNKIVVLSHIGYTFDQELAEEVDGIDVIVGGHSHTQLNAPEIHNADTEPTVIVQTGEYGKYLGQLDVAFDDQGVITEYDGKLIEIDAKDANDKYVIEDNEEAAAKVAEYAASLEELKGTIVGETSVNLDGERSTVRKQETNLGDLVADGMLAKVKSIVNEPDVEGYVTIQNGGGIRASIPAGDITLGQLLTVMPFGNNLTALKMTGAEIVAALENGVSGVENGEGRFPQVAGLRFYYDSTKPGEIIDSVTGEVTQAGSRIIKVDIRNEDGTYSPIDPNAYYIVATNSFMAGGGDFYRSMKQAKDDGRFYELNLVDYEVFTEHLNNVGTVNAETEGRIIDLQGASVPGESIAPSFTDIGGHWASEAITKAVDQGLVTGYEDGTFKPDNTITRAEFAAMINRSFPIESEVPALTFADASSVPAWAVSPVAVLTQAGVLSGYEDNTFRPNAPVTRQEMVVIVARAMELPVDSAAVPTFSDASRIAAWAKPYVAAAEQAGLIQGSNGKFNPSGKATRAEVVSLLLKTTKQ</sequence>
<dbReference type="Proteomes" id="UP001597493">
    <property type="component" value="Unassembled WGS sequence"/>
</dbReference>
<comment type="similarity">
    <text evidence="2">Belongs to the 5'-nucleotidase family.</text>
</comment>
<dbReference type="PRINTS" id="PR01607">
    <property type="entry name" value="APYRASEFAMLY"/>
</dbReference>
<dbReference type="InterPro" id="IPR006179">
    <property type="entry name" value="5_nucleotidase/apyrase"/>
</dbReference>
<reference evidence="5" key="1">
    <citation type="journal article" date="2019" name="Int. J. Syst. Evol. Microbiol.">
        <title>The Global Catalogue of Microorganisms (GCM) 10K type strain sequencing project: providing services to taxonomists for standard genome sequencing and annotation.</title>
        <authorList>
            <consortium name="The Broad Institute Genomics Platform"/>
            <consortium name="The Broad Institute Genome Sequencing Center for Infectious Disease"/>
            <person name="Wu L."/>
            <person name="Ma J."/>
        </authorList>
    </citation>
    <scope>NUCLEOTIDE SEQUENCE [LARGE SCALE GENOMIC DNA]</scope>
    <source>
        <strain evidence="5">TISTR 1827</strain>
    </source>
</reference>
<name>A0ABW5R251_9BACL</name>
<dbReference type="InterPro" id="IPR006146">
    <property type="entry name" value="5'-Nucleotdase_CS"/>
</dbReference>
<keyword evidence="5" id="KW-1185">Reference proteome</keyword>
<dbReference type="InterPro" id="IPR001119">
    <property type="entry name" value="SLH_dom"/>
</dbReference>
<dbReference type="RefSeq" id="WP_379277635.1">
    <property type="nucleotide sequence ID" value="NZ_JBHUGT010000035.1"/>
</dbReference>
<dbReference type="Gene3D" id="3.60.21.10">
    <property type="match status" value="1"/>
</dbReference>
<evidence type="ECO:0000256" key="1">
    <source>
        <dbReference type="ARBA" id="ARBA00022729"/>
    </source>
</evidence>
<dbReference type="Pfam" id="PF00149">
    <property type="entry name" value="Metallophos"/>
    <property type="match status" value="1"/>
</dbReference>
<gene>
    <name evidence="4" type="ORF">ACFSW5_21295</name>
</gene>
<proteinExistence type="inferred from homology"/>
<feature type="domain" description="SLH" evidence="3">
    <location>
        <begin position="564"/>
        <end position="627"/>
    </location>
</feature>
<dbReference type="PROSITE" id="PS00785">
    <property type="entry name" value="5_NUCLEOTIDASE_1"/>
    <property type="match status" value="1"/>
</dbReference>
<dbReference type="PROSITE" id="PS51272">
    <property type="entry name" value="SLH"/>
    <property type="match status" value="3"/>
</dbReference>
<dbReference type="PANTHER" id="PTHR11575:SF24">
    <property type="entry name" value="5'-NUCLEOTIDASE"/>
    <property type="match status" value="1"/>
</dbReference>
<organism evidence="4 5">
    <name type="scientific">Paenibacillus thailandensis</name>
    <dbReference type="NCBI Taxonomy" id="393250"/>
    <lineage>
        <taxon>Bacteria</taxon>
        <taxon>Bacillati</taxon>
        <taxon>Bacillota</taxon>
        <taxon>Bacilli</taxon>
        <taxon>Bacillales</taxon>
        <taxon>Paenibacillaceae</taxon>
        <taxon>Paenibacillus</taxon>
    </lineage>
</organism>